<dbReference type="InterPro" id="IPR050248">
    <property type="entry name" value="Polysacc_deacetylase_ArnD"/>
</dbReference>
<organism evidence="4 5">
    <name type="scientific">Allobacillus halotolerans</name>
    <dbReference type="NCBI Taxonomy" id="570278"/>
    <lineage>
        <taxon>Bacteria</taxon>
        <taxon>Bacillati</taxon>
        <taxon>Bacillota</taxon>
        <taxon>Bacilli</taxon>
        <taxon>Bacillales</taxon>
        <taxon>Bacillaceae</taxon>
        <taxon>Allobacillus</taxon>
    </lineage>
</organism>
<dbReference type="Pfam" id="PF01522">
    <property type="entry name" value="Polysacc_deac_1"/>
    <property type="match status" value="1"/>
</dbReference>
<name>A0ABS6GN14_9BACI</name>
<dbReference type="PROSITE" id="PS51257">
    <property type="entry name" value="PROKAR_LIPOPROTEIN"/>
    <property type="match status" value="1"/>
</dbReference>
<sequence>MKTKYTIGILLILLFVVGCQTNDEAEPNDHQSETAQDTSEDTEQSAEEIDKEEETEVEEADDSADENEDDQVKEEQTNDTEEKEKTPKYKMNDIFGFDPIDDADEQVVLMTIDDAPDEHAVEMAEILTEMDVPAIFFVNGHFIESEEEKKALKQIHEMGFPIGNHTYDHKNLKELTEEEQREQIIPLSDKIEEIIGERPLFFRAPHGANTDYAKKLVKEEGMLLMNWSFGYDFKADYMEKEALTEIMLETELLGNGSNLLMHDREWTKEALPDIITGLRDKGFGFIDPYEIQTIES</sequence>
<dbReference type="PROSITE" id="PS51677">
    <property type="entry name" value="NODB"/>
    <property type="match status" value="1"/>
</dbReference>
<dbReference type="RefSeq" id="WP_216687035.1">
    <property type="nucleotide sequence ID" value="NZ_CAUPKR010000014.1"/>
</dbReference>
<feature type="compositionally biased region" description="Basic and acidic residues" evidence="1">
    <location>
        <begin position="73"/>
        <end position="91"/>
    </location>
</feature>
<dbReference type="PANTHER" id="PTHR10587">
    <property type="entry name" value="GLYCOSYL TRANSFERASE-RELATED"/>
    <property type="match status" value="1"/>
</dbReference>
<feature type="domain" description="NodB homology" evidence="3">
    <location>
        <begin position="106"/>
        <end position="286"/>
    </location>
</feature>
<dbReference type="CDD" id="cd10917">
    <property type="entry name" value="CE4_NodB_like_6s_7s"/>
    <property type="match status" value="1"/>
</dbReference>
<protein>
    <submittedName>
        <fullName evidence="4">Polysaccharide deacetylase family protein</fullName>
    </submittedName>
</protein>
<evidence type="ECO:0000259" key="3">
    <source>
        <dbReference type="PROSITE" id="PS51677"/>
    </source>
</evidence>
<evidence type="ECO:0000313" key="5">
    <source>
        <dbReference type="Proteomes" id="UP000812672"/>
    </source>
</evidence>
<dbReference type="EMBL" id="JAHLZF010000006">
    <property type="protein sequence ID" value="MBU6080519.1"/>
    <property type="molecule type" value="Genomic_DNA"/>
</dbReference>
<feature type="compositionally biased region" description="Acidic residues" evidence="1">
    <location>
        <begin position="38"/>
        <end position="72"/>
    </location>
</feature>
<evidence type="ECO:0000256" key="1">
    <source>
        <dbReference type="SAM" id="MobiDB-lite"/>
    </source>
</evidence>
<reference evidence="4 5" key="1">
    <citation type="journal article" date="2011" name="Int. J. Syst. Evol. Microbiol.">
        <title>Allobacillus halotolerans gen. nov., sp. nov. isolated from shrimp paste.</title>
        <authorList>
            <person name="Sheu S.Y."/>
            <person name="Arun A.B."/>
            <person name="Jiang S.R."/>
            <person name="Young C.C."/>
            <person name="Chen W.M."/>
        </authorList>
    </citation>
    <scope>NUCLEOTIDE SEQUENCE [LARGE SCALE GENOMIC DNA]</scope>
    <source>
        <strain evidence="4 5">LMG 24826</strain>
    </source>
</reference>
<comment type="caution">
    <text evidence="4">The sequence shown here is derived from an EMBL/GenBank/DDBJ whole genome shotgun (WGS) entry which is preliminary data.</text>
</comment>
<proteinExistence type="predicted"/>
<accession>A0ABS6GN14</accession>
<feature type="chain" id="PRO_5046032574" evidence="2">
    <location>
        <begin position="26"/>
        <end position="296"/>
    </location>
</feature>
<keyword evidence="5" id="KW-1185">Reference proteome</keyword>
<dbReference type="Proteomes" id="UP000812672">
    <property type="component" value="Unassembled WGS sequence"/>
</dbReference>
<feature type="signal peptide" evidence="2">
    <location>
        <begin position="1"/>
        <end position="25"/>
    </location>
</feature>
<evidence type="ECO:0000313" key="4">
    <source>
        <dbReference type="EMBL" id="MBU6080519.1"/>
    </source>
</evidence>
<keyword evidence="2" id="KW-0732">Signal</keyword>
<gene>
    <name evidence="4" type="ORF">KQ486_05770</name>
</gene>
<evidence type="ECO:0000256" key="2">
    <source>
        <dbReference type="SAM" id="SignalP"/>
    </source>
</evidence>
<dbReference type="InterPro" id="IPR002509">
    <property type="entry name" value="NODB_dom"/>
</dbReference>
<feature type="region of interest" description="Disordered" evidence="1">
    <location>
        <begin position="24"/>
        <end position="92"/>
    </location>
</feature>